<dbReference type="InterPro" id="IPR036915">
    <property type="entry name" value="Cyclin-like_sf"/>
</dbReference>
<dbReference type="CDD" id="cd20557">
    <property type="entry name" value="CYCLIN_ScPCL1-like"/>
    <property type="match status" value="1"/>
</dbReference>
<name>A0AAN6UEX4_9PEZI</name>
<feature type="region of interest" description="Disordered" evidence="1">
    <location>
        <begin position="213"/>
        <end position="235"/>
    </location>
</feature>
<comment type="caution">
    <text evidence="2">The sequence shown here is derived from an EMBL/GenBank/DDBJ whole genome shotgun (WGS) entry which is preliminary data.</text>
</comment>
<evidence type="ECO:0000313" key="3">
    <source>
        <dbReference type="Proteomes" id="UP001304895"/>
    </source>
</evidence>
<evidence type="ECO:0000313" key="2">
    <source>
        <dbReference type="EMBL" id="KAK4131509.1"/>
    </source>
</evidence>
<dbReference type="InterPro" id="IPR013922">
    <property type="entry name" value="Cyclin_PHO80-like"/>
</dbReference>
<organism evidence="2 3">
    <name type="scientific">Trichocladium antarcticum</name>
    <dbReference type="NCBI Taxonomy" id="1450529"/>
    <lineage>
        <taxon>Eukaryota</taxon>
        <taxon>Fungi</taxon>
        <taxon>Dikarya</taxon>
        <taxon>Ascomycota</taxon>
        <taxon>Pezizomycotina</taxon>
        <taxon>Sordariomycetes</taxon>
        <taxon>Sordariomycetidae</taxon>
        <taxon>Sordariales</taxon>
        <taxon>Chaetomiaceae</taxon>
        <taxon>Trichocladium</taxon>
    </lineage>
</organism>
<dbReference type="PANTHER" id="PTHR15615">
    <property type="match status" value="1"/>
</dbReference>
<dbReference type="EMBL" id="MU853423">
    <property type="protein sequence ID" value="KAK4131509.1"/>
    <property type="molecule type" value="Genomic_DNA"/>
</dbReference>
<evidence type="ECO:0000256" key="1">
    <source>
        <dbReference type="SAM" id="MobiDB-lite"/>
    </source>
</evidence>
<sequence length="572" mass="62274">MTAHSLNIPARINSKRGNLSDFMAEVAALFWFETTKTLDMASPRLPISPLAPAAVASHHFKKWILTVLTTTQVTQNVAVLALLYIYRLKMANPTVKGRPGSEYRLLTVALMLANKFLDDNTYTNKTWADVSGISVAEIHVMEVEFLSNMRYSLLVSVDQWEEWLDRLTGFWSYLELAQQALSPSPSPLLIPSPTHRNFMSPLPSPTGPLQLTPTFQSTGHSRGTQPPHTTPFTSSGAPNWPYLGSNAVSPLALKPQGQQLYRKRSFPEEDTVEHPAKRIGRVPVGQGELAGHLPSQALLQHPPAGLQAQMAPQHLQSRSAPSVAADQGRLSVPSLTLNTAQSAAVVPVTQHQPYGAVAYAPPQASPLSLPPLVSGVRAMSTVFPTTTYAPSQPAPATCGAVTPTSSYAPRSYGTPTKRLSPQHVLATSTPYTGSSPLVDPRSNHMTPMGNAGSTSGFHTPVSHSPSIYLQQRNSPYKPVRHVNTLLYPPPSAFLQQYHLPNAVLPNQMHYRPLGKRTEYRTGIVPEFTYSGGNQHGLVTPAPHQAQALNLHQPQAPYQPQTLARAVPYQGQY</sequence>
<dbReference type="GO" id="GO:0019901">
    <property type="term" value="F:protein kinase binding"/>
    <property type="evidence" value="ECO:0007669"/>
    <property type="project" value="InterPro"/>
</dbReference>
<evidence type="ECO:0008006" key="4">
    <source>
        <dbReference type="Google" id="ProtNLM"/>
    </source>
</evidence>
<reference evidence="2" key="1">
    <citation type="journal article" date="2023" name="Mol. Phylogenet. Evol.">
        <title>Genome-scale phylogeny and comparative genomics of the fungal order Sordariales.</title>
        <authorList>
            <person name="Hensen N."/>
            <person name="Bonometti L."/>
            <person name="Westerberg I."/>
            <person name="Brannstrom I.O."/>
            <person name="Guillou S."/>
            <person name="Cros-Aarteil S."/>
            <person name="Calhoun S."/>
            <person name="Haridas S."/>
            <person name="Kuo A."/>
            <person name="Mondo S."/>
            <person name="Pangilinan J."/>
            <person name="Riley R."/>
            <person name="LaButti K."/>
            <person name="Andreopoulos B."/>
            <person name="Lipzen A."/>
            <person name="Chen C."/>
            <person name="Yan M."/>
            <person name="Daum C."/>
            <person name="Ng V."/>
            <person name="Clum A."/>
            <person name="Steindorff A."/>
            <person name="Ohm R.A."/>
            <person name="Martin F."/>
            <person name="Silar P."/>
            <person name="Natvig D.O."/>
            <person name="Lalanne C."/>
            <person name="Gautier V."/>
            <person name="Ament-Velasquez S.L."/>
            <person name="Kruys A."/>
            <person name="Hutchinson M.I."/>
            <person name="Powell A.J."/>
            <person name="Barry K."/>
            <person name="Miller A.N."/>
            <person name="Grigoriev I.V."/>
            <person name="Debuchy R."/>
            <person name="Gladieux P."/>
            <person name="Hiltunen Thoren M."/>
            <person name="Johannesson H."/>
        </authorList>
    </citation>
    <scope>NUCLEOTIDE SEQUENCE</scope>
    <source>
        <strain evidence="2">CBS 123565</strain>
    </source>
</reference>
<accession>A0AAN6UEX4</accession>
<proteinExistence type="predicted"/>
<dbReference type="PANTHER" id="PTHR15615:SF118">
    <property type="entry name" value="CYCLIN, HYPOTHETICAL (EUROFUNG)"/>
    <property type="match status" value="1"/>
</dbReference>
<dbReference type="Gene3D" id="1.10.472.10">
    <property type="entry name" value="Cyclin-like"/>
    <property type="match status" value="1"/>
</dbReference>
<dbReference type="Pfam" id="PF08613">
    <property type="entry name" value="Cyclin"/>
    <property type="match status" value="1"/>
</dbReference>
<dbReference type="GO" id="GO:0000307">
    <property type="term" value="C:cyclin-dependent protein kinase holoenzyme complex"/>
    <property type="evidence" value="ECO:0007669"/>
    <property type="project" value="TreeGrafter"/>
</dbReference>
<dbReference type="SUPFAM" id="SSF47954">
    <property type="entry name" value="Cyclin-like"/>
    <property type="match status" value="1"/>
</dbReference>
<dbReference type="GO" id="GO:0016538">
    <property type="term" value="F:cyclin-dependent protein serine/threonine kinase regulator activity"/>
    <property type="evidence" value="ECO:0007669"/>
    <property type="project" value="TreeGrafter"/>
</dbReference>
<dbReference type="Proteomes" id="UP001304895">
    <property type="component" value="Unassembled WGS sequence"/>
</dbReference>
<gene>
    <name evidence="2" type="ORF">BT67DRAFT_387581</name>
</gene>
<dbReference type="AlphaFoldDB" id="A0AAN6UEX4"/>
<reference evidence="2" key="2">
    <citation type="submission" date="2023-05" db="EMBL/GenBank/DDBJ databases">
        <authorList>
            <consortium name="Lawrence Berkeley National Laboratory"/>
            <person name="Steindorff A."/>
            <person name="Hensen N."/>
            <person name="Bonometti L."/>
            <person name="Westerberg I."/>
            <person name="Brannstrom I.O."/>
            <person name="Guillou S."/>
            <person name="Cros-Aarteil S."/>
            <person name="Calhoun S."/>
            <person name="Haridas S."/>
            <person name="Kuo A."/>
            <person name="Mondo S."/>
            <person name="Pangilinan J."/>
            <person name="Riley R."/>
            <person name="Labutti K."/>
            <person name="Andreopoulos B."/>
            <person name="Lipzen A."/>
            <person name="Chen C."/>
            <person name="Yanf M."/>
            <person name="Daum C."/>
            <person name="Ng V."/>
            <person name="Clum A."/>
            <person name="Ohm R."/>
            <person name="Martin F."/>
            <person name="Silar P."/>
            <person name="Natvig D."/>
            <person name="Lalanne C."/>
            <person name="Gautier V."/>
            <person name="Ament-Velasquez S.L."/>
            <person name="Kruys A."/>
            <person name="Hutchinson M.I."/>
            <person name="Powell A.J."/>
            <person name="Barry K."/>
            <person name="Miller A.N."/>
            <person name="Grigoriev I.V."/>
            <person name="Debuchy R."/>
            <person name="Gladieux P."/>
            <person name="Thoren M.H."/>
            <person name="Johannesson H."/>
        </authorList>
    </citation>
    <scope>NUCLEOTIDE SEQUENCE</scope>
    <source>
        <strain evidence="2">CBS 123565</strain>
    </source>
</reference>
<keyword evidence="3" id="KW-1185">Reference proteome</keyword>
<protein>
    <recommendedName>
        <fullName evidence="4">Cyclin</fullName>
    </recommendedName>
</protein>
<dbReference type="GO" id="GO:0005634">
    <property type="term" value="C:nucleus"/>
    <property type="evidence" value="ECO:0007669"/>
    <property type="project" value="TreeGrafter"/>
</dbReference>